<dbReference type="EMBL" id="CADIKG010000008">
    <property type="protein sequence ID" value="CAB3759485.1"/>
    <property type="molecule type" value="Genomic_DNA"/>
</dbReference>
<evidence type="ECO:0000313" key="1">
    <source>
        <dbReference type="EMBL" id="CAB3759485.1"/>
    </source>
</evidence>
<proteinExistence type="predicted"/>
<protein>
    <recommendedName>
        <fullName evidence="3">Lipoprotein</fullName>
    </recommendedName>
</protein>
<organism evidence="1 2">
    <name type="scientific">Burkholderia puraquae</name>
    <dbReference type="NCBI Taxonomy" id="1904757"/>
    <lineage>
        <taxon>Bacteria</taxon>
        <taxon>Pseudomonadati</taxon>
        <taxon>Pseudomonadota</taxon>
        <taxon>Betaproteobacteria</taxon>
        <taxon>Burkholderiales</taxon>
        <taxon>Burkholderiaceae</taxon>
        <taxon>Burkholderia</taxon>
        <taxon>Burkholderia cepacia complex</taxon>
    </lineage>
</organism>
<evidence type="ECO:0000313" key="2">
    <source>
        <dbReference type="Proteomes" id="UP000494135"/>
    </source>
</evidence>
<evidence type="ECO:0008006" key="3">
    <source>
        <dbReference type="Google" id="ProtNLM"/>
    </source>
</evidence>
<accession>A0A6J5E332</accession>
<name>A0A6J5E332_9BURK</name>
<dbReference type="Proteomes" id="UP000494135">
    <property type="component" value="Unassembled WGS sequence"/>
</dbReference>
<sequence>MPVALNGLTGHAIFSEPLPEANIAYAYEIMSRSLIAPFASALCLALSACQAASEPPLLPSPDTASAAVAVPVSSPAAPIRGIGLAPHLAGQSHWATGQCTTNGTVMVCN</sequence>
<reference evidence="1 2" key="1">
    <citation type="submission" date="2020-04" db="EMBL/GenBank/DDBJ databases">
        <authorList>
            <person name="De Canck E."/>
        </authorList>
    </citation>
    <scope>NUCLEOTIDE SEQUENCE [LARGE SCALE GENOMIC DNA]</scope>
    <source>
        <strain evidence="1 2">LMG 29660</strain>
    </source>
</reference>
<gene>
    <name evidence="1" type="ORF">LMG29660_03697</name>
</gene>
<dbReference type="AlphaFoldDB" id="A0A6J5E332"/>